<protein>
    <submittedName>
        <fullName evidence="6">Uncharacterized protein</fullName>
    </submittedName>
</protein>
<dbReference type="OrthoDB" id="1653848at2"/>
<keyword evidence="7" id="KW-1185">Reference proteome</keyword>
<accession>A0A345C374</accession>
<evidence type="ECO:0000313" key="7">
    <source>
        <dbReference type="Proteomes" id="UP000252100"/>
    </source>
</evidence>
<feature type="transmembrane region" description="Helical" evidence="5">
    <location>
        <begin position="45"/>
        <end position="67"/>
    </location>
</feature>
<dbReference type="AlphaFoldDB" id="A0A345C374"/>
<evidence type="ECO:0000256" key="4">
    <source>
        <dbReference type="ARBA" id="ARBA00023136"/>
    </source>
</evidence>
<keyword evidence="3 5" id="KW-1133">Transmembrane helix</keyword>
<dbReference type="EMBL" id="CP031092">
    <property type="protein sequence ID" value="AXF57655.1"/>
    <property type="molecule type" value="Genomic_DNA"/>
</dbReference>
<evidence type="ECO:0000256" key="1">
    <source>
        <dbReference type="ARBA" id="ARBA00022475"/>
    </source>
</evidence>
<dbReference type="KEGG" id="rue:DT065_17790"/>
<dbReference type="NCBIfam" id="NF002796">
    <property type="entry name" value="PRK02935.1"/>
    <property type="match status" value="1"/>
</dbReference>
<sequence>MWDRKQGGTTVAKINRIRTFAMALIFIGIFIMYIAIFVFSDSPILMSIAMIIGFLSVISSSLVYLWIGMKSTQTLQVICPNCEKQTKILGRVDACMHCDEPLTLDPKLEGKELDARYNRKNFQQ</sequence>
<keyword evidence="2 5" id="KW-0812">Transmembrane</keyword>
<evidence type="ECO:0000256" key="3">
    <source>
        <dbReference type="ARBA" id="ARBA00022989"/>
    </source>
</evidence>
<dbReference type="InterPro" id="IPR020912">
    <property type="entry name" value="UPF0295"/>
</dbReference>
<dbReference type="Pfam" id="PF11023">
    <property type="entry name" value="DUF2614"/>
    <property type="match status" value="1"/>
</dbReference>
<evidence type="ECO:0000256" key="5">
    <source>
        <dbReference type="SAM" id="Phobius"/>
    </source>
</evidence>
<evidence type="ECO:0000256" key="2">
    <source>
        <dbReference type="ARBA" id="ARBA00022692"/>
    </source>
</evidence>
<name>A0A345C374_9BACI</name>
<feature type="transmembrane region" description="Helical" evidence="5">
    <location>
        <begin position="20"/>
        <end position="39"/>
    </location>
</feature>
<reference evidence="6 7" key="1">
    <citation type="journal article" date="2018" name="J. Microbiol.">
        <title>Salicibibacter kimchii gen. nov., sp. nov., a moderately halophilic and alkalitolerant bacterium in the family Bacillaceae, isolated from kimchi.</title>
        <authorList>
            <person name="Jang J.Y."/>
            <person name="Oh Y.J."/>
            <person name="Lim S.K."/>
            <person name="Park H.K."/>
            <person name="Lee C."/>
            <person name="Kim J.Y."/>
            <person name="Lee M.A."/>
            <person name="Choi H.J."/>
        </authorList>
    </citation>
    <scope>NUCLEOTIDE SEQUENCE [LARGE SCALE GENOMIC DNA]</scope>
    <source>
        <strain evidence="6 7">NKC1-1</strain>
    </source>
</reference>
<dbReference type="Proteomes" id="UP000252100">
    <property type="component" value="Chromosome"/>
</dbReference>
<evidence type="ECO:0000313" key="6">
    <source>
        <dbReference type="EMBL" id="AXF57655.1"/>
    </source>
</evidence>
<keyword evidence="4 5" id="KW-0472">Membrane</keyword>
<organism evidence="6 7">
    <name type="scientific">Salicibibacter kimchii</name>
    <dbReference type="NCBI Taxonomy" id="2099786"/>
    <lineage>
        <taxon>Bacteria</taxon>
        <taxon>Bacillati</taxon>
        <taxon>Bacillota</taxon>
        <taxon>Bacilli</taxon>
        <taxon>Bacillales</taxon>
        <taxon>Bacillaceae</taxon>
        <taxon>Salicibibacter</taxon>
    </lineage>
</organism>
<proteinExistence type="predicted"/>
<gene>
    <name evidence="6" type="ORF">DT065_17790</name>
</gene>
<keyword evidence="1" id="KW-1003">Cell membrane</keyword>